<dbReference type="RefSeq" id="WP_387342626.1">
    <property type="nucleotide sequence ID" value="NZ_JBIAXI010000008.1"/>
</dbReference>
<evidence type="ECO:0000313" key="4">
    <source>
        <dbReference type="Proteomes" id="UP001602119"/>
    </source>
</evidence>
<dbReference type="Proteomes" id="UP001602119">
    <property type="component" value="Unassembled WGS sequence"/>
</dbReference>
<dbReference type="EMBL" id="JBIAXI010000008">
    <property type="protein sequence ID" value="MFF4774247.1"/>
    <property type="molecule type" value="Genomic_DNA"/>
</dbReference>
<feature type="signal peptide" evidence="2">
    <location>
        <begin position="1"/>
        <end position="44"/>
    </location>
</feature>
<sequence>MDGDATGAAGRPRVPRCGTRPRTIRPRVTALLAVALALTGCTSAAGTAKPGVAAPATSPSTGGRQAIPDLATTPGRPVPSTEPTGGSLDPSLIRTYSDYDPAPSPEALAGRTAIVAGGVVDGWQRGPTLGVLPGDPAVPHVLMRVRITHPLKGVRTTPSLRGGVMFIEFDRAYEESVADFAKGIPAGTRVLVFGGERPPYEMGIRSPGAPLPGGAKIISVAPQGLVLEDPRLVRRGAERTLVGGHEPLRGGSRAAWLEPRTMDEMIDRLRRFGFSE</sequence>
<evidence type="ECO:0000256" key="2">
    <source>
        <dbReference type="SAM" id="SignalP"/>
    </source>
</evidence>
<feature type="region of interest" description="Disordered" evidence="1">
    <location>
        <begin position="1"/>
        <end position="22"/>
    </location>
</feature>
<evidence type="ECO:0000256" key="1">
    <source>
        <dbReference type="SAM" id="MobiDB-lite"/>
    </source>
</evidence>
<feature type="region of interest" description="Disordered" evidence="1">
    <location>
        <begin position="46"/>
        <end position="100"/>
    </location>
</feature>
<feature type="chain" id="PRO_5045852258" evidence="2">
    <location>
        <begin position="45"/>
        <end position="276"/>
    </location>
</feature>
<keyword evidence="2" id="KW-0732">Signal</keyword>
<name>A0ABW6V838_MICFU</name>
<evidence type="ECO:0000313" key="3">
    <source>
        <dbReference type="EMBL" id="MFF4774247.1"/>
    </source>
</evidence>
<protein>
    <submittedName>
        <fullName evidence="3">Uncharacterized protein</fullName>
    </submittedName>
</protein>
<accession>A0ABW6V838</accession>
<organism evidence="3 4">
    <name type="scientific">Microtetraspora fusca</name>
    <dbReference type="NCBI Taxonomy" id="1997"/>
    <lineage>
        <taxon>Bacteria</taxon>
        <taxon>Bacillati</taxon>
        <taxon>Actinomycetota</taxon>
        <taxon>Actinomycetes</taxon>
        <taxon>Streptosporangiales</taxon>
        <taxon>Streptosporangiaceae</taxon>
        <taxon>Microtetraspora</taxon>
    </lineage>
</organism>
<proteinExistence type="predicted"/>
<keyword evidence="4" id="KW-1185">Reference proteome</keyword>
<gene>
    <name evidence="3" type="ORF">ACFY05_15430</name>
</gene>
<reference evidence="3 4" key="1">
    <citation type="submission" date="2024-10" db="EMBL/GenBank/DDBJ databases">
        <title>The Natural Products Discovery Center: Release of the First 8490 Sequenced Strains for Exploring Actinobacteria Biosynthetic Diversity.</title>
        <authorList>
            <person name="Kalkreuter E."/>
            <person name="Kautsar S.A."/>
            <person name="Yang D."/>
            <person name="Bader C.D."/>
            <person name="Teijaro C.N."/>
            <person name="Fluegel L."/>
            <person name="Davis C.M."/>
            <person name="Simpson J.R."/>
            <person name="Lauterbach L."/>
            <person name="Steele A.D."/>
            <person name="Gui C."/>
            <person name="Meng S."/>
            <person name="Li G."/>
            <person name="Viehrig K."/>
            <person name="Ye F."/>
            <person name="Su P."/>
            <person name="Kiefer A.F."/>
            <person name="Nichols A."/>
            <person name="Cepeda A.J."/>
            <person name="Yan W."/>
            <person name="Fan B."/>
            <person name="Jiang Y."/>
            <person name="Adhikari A."/>
            <person name="Zheng C.-J."/>
            <person name="Schuster L."/>
            <person name="Cowan T.M."/>
            <person name="Smanski M.J."/>
            <person name="Chevrette M.G."/>
            <person name="De Carvalho L.P.S."/>
            <person name="Shen B."/>
        </authorList>
    </citation>
    <scope>NUCLEOTIDE SEQUENCE [LARGE SCALE GENOMIC DNA]</scope>
    <source>
        <strain evidence="3 4">NPDC001281</strain>
    </source>
</reference>
<comment type="caution">
    <text evidence="3">The sequence shown here is derived from an EMBL/GenBank/DDBJ whole genome shotgun (WGS) entry which is preliminary data.</text>
</comment>